<dbReference type="GO" id="GO:0006754">
    <property type="term" value="P:ATP biosynthetic process"/>
    <property type="evidence" value="ECO:0007669"/>
    <property type="project" value="TreeGrafter"/>
</dbReference>
<keyword evidence="1 2" id="KW-0378">Hydrolase</keyword>
<dbReference type="PANTHER" id="PTHR21340">
    <property type="entry name" value="DIADENOSINE 5,5-P1,P4-TETRAPHOSPHATE PYROPHOSPHOHYDROLASE MUTT"/>
    <property type="match status" value="1"/>
</dbReference>
<dbReference type="InterPro" id="IPR051325">
    <property type="entry name" value="Nudix_hydrolase_domain"/>
</dbReference>
<dbReference type="Pfam" id="PF00293">
    <property type="entry name" value="NUDIX"/>
    <property type="match status" value="1"/>
</dbReference>
<evidence type="ECO:0000259" key="3">
    <source>
        <dbReference type="PROSITE" id="PS51462"/>
    </source>
</evidence>
<dbReference type="RefSeq" id="WP_154454443.1">
    <property type="nucleotide sequence ID" value="NZ_BRXN01000005.1"/>
</dbReference>
<evidence type="ECO:0000256" key="2">
    <source>
        <dbReference type="RuleBase" id="RU003476"/>
    </source>
</evidence>
<proteinExistence type="inferred from homology"/>
<dbReference type="InterPro" id="IPR020476">
    <property type="entry name" value="Nudix_hydrolase"/>
</dbReference>
<dbReference type="InterPro" id="IPR015797">
    <property type="entry name" value="NUDIX_hydrolase-like_dom_sf"/>
</dbReference>
<dbReference type="GO" id="GO:0006167">
    <property type="term" value="P:AMP biosynthetic process"/>
    <property type="evidence" value="ECO:0007669"/>
    <property type="project" value="TreeGrafter"/>
</dbReference>
<feature type="domain" description="Nudix hydrolase" evidence="3">
    <location>
        <begin position="16"/>
        <end position="146"/>
    </location>
</feature>
<dbReference type="Gene3D" id="3.90.79.10">
    <property type="entry name" value="Nucleoside Triphosphate Pyrophosphohydrolase"/>
    <property type="match status" value="1"/>
</dbReference>
<protein>
    <submittedName>
        <fullName evidence="4">NUDIX hydrolase</fullName>
    </submittedName>
</protein>
<evidence type="ECO:0000313" key="4">
    <source>
        <dbReference type="EMBL" id="MST53235.1"/>
    </source>
</evidence>
<evidence type="ECO:0000256" key="1">
    <source>
        <dbReference type="ARBA" id="ARBA00022801"/>
    </source>
</evidence>
<dbReference type="PANTHER" id="PTHR21340:SF0">
    <property type="entry name" value="BIS(5'-NUCLEOSYL)-TETRAPHOSPHATASE [ASYMMETRICAL]"/>
    <property type="match status" value="1"/>
</dbReference>
<name>A0A6N7WN26_STRAY</name>
<comment type="similarity">
    <text evidence="2">Belongs to the Nudix hydrolase family.</text>
</comment>
<dbReference type="OrthoDB" id="9816040at2"/>
<dbReference type="InterPro" id="IPR000086">
    <property type="entry name" value="NUDIX_hydrolase_dom"/>
</dbReference>
<dbReference type="AlphaFoldDB" id="A0A6N7WN26"/>
<dbReference type="CDD" id="cd04684">
    <property type="entry name" value="NUDIX_Hydrolase"/>
    <property type="match status" value="1"/>
</dbReference>
<organism evidence="4 5">
    <name type="scientific">Streptococcus alactolyticus</name>
    <dbReference type="NCBI Taxonomy" id="29389"/>
    <lineage>
        <taxon>Bacteria</taxon>
        <taxon>Bacillati</taxon>
        <taxon>Bacillota</taxon>
        <taxon>Bacilli</taxon>
        <taxon>Lactobacillales</taxon>
        <taxon>Streptococcaceae</taxon>
        <taxon>Streptococcus</taxon>
    </lineage>
</organism>
<reference evidence="4 5" key="1">
    <citation type="submission" date="2019-08" db="EMBL/GenBank/DDBJ databases">
        <title>In-depth cultivation of the pig gut microbiome towards novel bacterial diversity and tailored functional studies.</title>
        <authorList>
            <person name="Wylensek D."/>
            <person name="Hitch T.C.A."/>
            <person name="Clavel T."/>
        </authorList>
    </citation>
    <scope>NUCLEOTIDE SEQUENCE [LARGE SCALE GENOMIC DNA]</scope>
    <source>
        <strain evidence="4 5">BL-178-WT-3A</strain>
    </source>
</reference>
<sequence>MTNPTFGQKLDHVNYKARYGVYAIIPDKSQTQIILVQAPNGSWFLPGGEIEAGEDHFTALQRELREELGFSADIGYYYGQADEYFYSRHRNTYFYNPAYLYEVTHFQELGAPLEDFNNLAWFHVEEAIQKLKRGSHQWGVKAWLKKHHKNA</sequence>
<accession>A0A6N7WN26</accession>
<dbReference type="PRINTS" id="PR00502">
    <property type="entry name" value="NUDIXFAMILY"/>
</dbReference>
<dbReference type="GO" id="GO:0004081">
    <property type="term" value="F:bis(5'-nucleosyl)-tetraphosphatase (asymmetrical) activity"/>
    <property type="evidence" value="ECO:0007669"/>
    <property type="project" value="TreeGrafter"/>
</dbReference>
<dbReference type="InterPro" id="IPR020084">
    <property type="entry name" value="NUDIX_hydrolase_CS"/>
</dbReference>
<dbReference type="PROSITE" id="PS00893">
    <property type="entry name" value="NUDIX_BOX"/>
    <property type="match status" value="1"/>
</dbReference>
<evidence type="ECO:0000313" key="5">
    <source>
        <dbReference type="Proteomes" id="UP000471052"/>
    </source>
</evidence>
<gene>
    <name evidence="4" type="ORF">FYJ82_02075</name>
</gene>
<dbReference type="Proteomes" id="UP000471052">
    <property type="component" value="Unassembled WGS sequence"/>
</dbReference>
<dbReference type="EMBL" id="VUNP01000006">
    <property type="protein sequence ID" value="MST53235.1"/>
    <property type="molecule type" value="Genomic_DNA"/>
</dbReference>
<dbReference type="SUPFAM" id="SSF55811">
    <property type="entry name" value="Nudix"/>
    <property type="match status" value="1"/>
</dbReference>
<comment type="caution">
    <text evidence="4">The sequence shown here is derived from an EMBL/GenBank/DDBJ whole genome shotgun (WGS) entry which is preliminary data.</text>
</comment>
<dbReference type="GeneID" id="99636884"/>
<dbReference type="PROSITE" id="PS51462">
    <property type="entry name" value="NUDIX"/>
    <property type="match status" value="1"/>
</dbReference>